<evidence type="ECO:0000313" key="1">
    <source>
        <dbReference type="EMBL" id="KAG7291244.1"/>
    </source>
</evidence>
<dbReference type="AlphaFoldDB" id="A0AAD4HXQ6"/>
<organism evidence="1 2">
    <name type="scientific">Staphylotrichum longicolle</name>
    <dbReference type="NCBI Taxonomy" id="669026"/>
    <lineage>
        <taxon>Eukaryota</taxon>
        <taxon>Fungi</taxon>
        <taxon>Dikarya</taxon>
        <taxon>Ascomycota</taxon>
        <taxon>Pezizomycotina</taxon>
        <taxon>Sordariomycetes</taxon>
        <taxon>Sordariomycetidae</taxon>
        <taxon>Sordariales</taxon>
        <taxon>Chaetomiaceae</taxon>
        <taxon>Staphylotrichum</taxon>
    </lineage>
</organism>
<gene>
    <name evidence="1" type="ORF">NEMBOFW57_001256</name>
</gene>
<protein>
    <submittedName>
        <fullName evidence="1">Uncharacterized protein</fullName>
    </submittedName>
</protein>
<evidence type="ECO:0000313" key="2">
    <source>
        <dbReference type="Proteomes" id="UP001197093"/>
    </source>
</evidence>
<dbReference type="EMBL" id="JAHCVI010000001">
    <property type="protein sequence ID" value="KAG7291244.1"/>
    <property type="molecule type" value="Genomic_DNA"/>
</dbReference>
<reference evidence="1" key="1">
    <citation type="submission" date="2023-02" db="EMBL/GenBank/DDBJ databases">
        <authorList>
            <person name="Palmer J.M."/>
        </authorList>
    </citation>
    <scope>NUCLEOTIDE SEQUENCE</scope>
    <source>
        <strain evidence="1">FW57</strain>
    </source>
</reference>
<dbReference type="Proteomes" id="UP001197093">
    <property type="component" value="Unassembled WGS sequence"/>
</dbReference>
<proteinExistence type="predicted"/>
<sequence length="396" mass="44272">MASWSDASYNWQSGSDALTNDPRKCHVASCYKKHAYIRNPKGRKIYSQFCTHHTCDRYNPEDHGYCTNPKAPSDKYCTVHLSCGEPGCDKLGQYAGLRDFVQWFCINHRCTAPDCRSRASEPQQQRCAAHFTKCSLPSCPRPAHLHRNGRLDLVCAVHYGTTPCLAPSCSRTTSASSRYCPVHKCAVDNCSSPRHASPHNSTACRLHLCITPACTNPVSYPDRKRSAHCARHTCRTPSCTNPHAIGEDFCNLHACATPGCAAEARFADEVSHCARHACVVPSCASPRLSADPSSRLGVGLEDRDRCAYHASTRERRRAASFSGAGIDWEGLRGRFEARGEGKRLSDDLERLRRLARDRAGREGDFARYRWEDEEEVLERMRGVDLDDEPPRGKFCY</sequence>
<name>A0AAD4HXQ6_9PEZI</name>
<keyword evidence="2" id="KW-1185">Reference proteome</keyword>
<comment type="caution">
    <text evidence="1">The sequence shown here is derived from an EMBL/GenBank/DDBJ whole genome shotgun (WGS) entry which is preliminary data.</text>
</comment>
<accession>A0AAD4HXQ6</accession>